<dbReference type="EMBL" id="WHUW01000040">
    <property type="protein sequence ID" value="KAF8432486.1"/>
    <property type="molecule type" value="Genomic_DNA"/>
</dbReference>
<reference evidence="1" key="1">
    <citation type="submission" date="2019-10" db="EMBL/GenBank/DDBJ databases">
        <authorList>
            <consortium name="DOE Joint Genome Institute"/>
            <person name="Kuo A."/>
            <person name="Miyauchi S."/>
            <person name="Kiss E."/>
            <person name="Drula E."/>
            <person name="Kohler A."/>
            <person name="Sanchez-Garcia M."/>
            <person name="Andreopoulos B."/>
            <person name="Barry K.W."/>
            <person name="Bonito G."/>
            <person name="Buee M."/>
            <person name="Carver A."/>
            <person name="Chen C."/>
            <person name="Cichocki N."/>
            <person name="Clum A."/>
            <person name="Culley D."/>
            <person name="Crous P.W."/>
            <person name="Fauchery L."/>
            <person name="Girlanda M."/>
            <person name="Hayes R."/>
            <person name="Keri Z."/>
            <person name="LaButti K."/>
            <person name="Lipzen A."/>
            <person name="Lombard V."/>
            <person name="Magnuson J."/>
            <person name="Maillard F."/>
            <person name="Morin E."/>
            <person name="Murat C."/>
            <person name="Nolan M."/>
            <person name="Ohm R."/>
            <person name="Pangilinan J."/>
            <person name="Pereira M."/>
            <person name="Perotto S."/>
            <person name="Peter M."/>
            <person name="Riley R."/>
            <person name="Sitrit Y."/>
            <person name="Stielow B."/>
            <person name="Szollosi G."/>
            <person name="Zifcakova L."/>
            <person name="Stursova M."/>
            <person name="Spatafora J.W."/>
            <person name="Tedersoo L."/>
            <person name="Vaario L.-M."/>
            <person name="Yamada A."/>
            <person name="Yan M."/>
            <person name="Wang P."/>
            <person name="Xu J."/>
            <person name="Bruns T."/>
            <person name="Baldrian P."/>
            <person name="Vilgalys R."/>
            <person name="Henrissat B."/>
            <person name="Grigoriev I.V."/>
            <person name="Hibbett D."/>
            <person name="Nagy L.G."/>
            <person name="Martin F.M."/>
        </authorList>
    </citation>
    <scope>NUCLEOTIDE SEQUENCE</scope>
    <source>
        <strain evidence="1">BED1</strain>
    </source>
</reference>
<accession>A0AAD4G9R8</accession>
<sequence>MVSRCVLTFCGCVLAFLIGGRLDRLTWHGLHLSRSRIARLGFPLPYASTGGVYHVVWVVYDTLRPFFVSGIDRELILSLPLERYADRLG</sequence>
<protein>
    <submittedName>
        <fullName evidence="1">Uncharacterized protein</fullName>
    </submittedName>
</protein>
<reference evidence="1" key="2">
    <citation type="journal article" date="2020" name="Nat. Commun.">
        <title>Large-scale genome sequencing of mycorrhizal fungi provides insights into the early evolution of symbiotic traits.</title>
        <authorList>
            <person name="Miyauchi S."/>
            <person name="Kiss E."/>
            <person name="Kuo A."/>
            <person name="Drula E."/>
            <person name="Kohler A."/>
            <person name="Sanchez-Garcia M."/>
            <person name="Morin E."/>
            <person name="Andreopoulos B."/>
            <person name="Barry K.W."/>
            <person name="Bonito G."/>
            <person name="Buee M."/>
            <person name="Carver A."/>
            <person name="Chen C."/>
            <person name="Cichocki N."/>
            <person name="Clum A."/>
            <person name="Culley D."/>
            <person name="Crous P.W."/>
            <person name="Fauchery L."/>
            <person name="Girlanda M."/>
            <person name="Hayes R.D."/>
            <person name="Keri Z."/>
            <person name="LaButti K."/>
            <person name="Lipzen A."/>
            <person name="Lombard V."/>
            <person name="Magnuson J."/>
            <person name="Maillard F."/>
            <person name="Murat C."/>
            <person name="Nolan M."/>
            <person name="Ohm R.A."/>
            <person name="Pangilinan J."/>
            <person name="Pereira M.F."/>
            <person name="Perotto S."/>
            <person name="Peter M."/>
            <person name="Pfister S."/>
            <person name="Riley R."/>
            <person name="Sitrit Y."/>
            <person name="Stielow J.B."/>
            <person name="Szollosi G."/>
            <person name="Zifcakova L."/>
            <person name="Stursova M."/>
            <person name="Spatafora J.W."/>
            <person name="Tedersoo L."/>
            <person name="Vaario L.M."/>
            <person name="Yamada A."/>
            <person name="Yan M."/>
            <person name="Wang P."/>
            <person name="Xu J."/>
            <person name="Bruns T."/>
            <person name="Baldrian P."/>
            <person name="Vilgalys R."/>
            <person name="Dunand C."/>
            <person name="Henrissat B."/>
            <person name="Grigoriev I.V."/>
            <person name="Hibbett D."/>
            <person name="Nagy L.G."/>
            <person name="Martin F.M."/>
        </authorList>
    </citation>
    <scope>NUCLEOTIDE SEQUENCE</scope>
    <source>
        <strain evidence="1">BED1</strain>
    </source>
</reference>
<gene>
    <name evidence="1" type="ORF">L210DRAFT_3558594</name>
</gene>
<proteinExistence type="predicted"/>
<evidence type="ECO:0000313" key="1">
    <source>
        <dbReference type="EMBL" id="KAF8432486.1"/>
    </source>
</evidence>
<comment type="caution">
    <text evidence="1">The sequence shown here is derived from an EMBL/GenBank/DDBJ whole genome shotgun (WGS) entry which is preliminary data.</text>
</comment>
<dbReference type="AlphaFoldDB" id="A0AAD4G9R8"/>
<organism evidence="1 2">
    <name type="scientific">Boletus edulis BED1</name>
    <dbReference type="NCBI Taxonomy" id="1328754"/>
    <lineage>
        <taxon>Eukaryota</taxon>
        <taxon>Fungi</taxon>
        <taxon>Dikarya</taxon>
        <taxon>Basidiomycota</taxon>
        <taxon>Agaricomycotina</taxon>
        <taxon>Agaricomycetes</taxon>
        <taxon>Agaricomycetidae</taxon>
        <taxon>Boletales</taxon>
        <taxon>Boletineae</taxon>
        <taxon>Boletaceae</taxon>
        <taxon>Boletoideae</taxon>
        <taxon>Boletus</taxon>
    </lineage>
</organism>
<dbReference type="Proteomes" id="UP001194468">
    <property type="component" value="Unassembled WGS sequence"/>
</dbReference>
<name>A0AAD4G9R8_BOLED</name>
<keyword evidence="2" id="KW-1185">Reference proteome</keyword>
<evidence type="ECO:0000313" key="2">
    <source>
        <dbReference type="Proteomes" id="UP001194468"/>
    </source>
</evidence>